<reference evidence="2" key="1">
    <citation type="submission" date="2018-05" db="EMBL/GenBank/DDBJ databases">
        <title>Complete Genome Sequences of Extremely Thermoacidophilic, Metal-Mobilizing Type-Strain Members of the Archaeal Family Sulfolobaceae: Acidianus brierleyi DSM-1651T, Acidianus sulfidivorans DSM-18786T, Metallosphaera hakonensis DSM-7519T, and Metallosphaera prunae DSM-10039T.</title>
        <authorList>
            <person name="Counts J.A."/>
            <person name="Kelly R.M."/>
        </authorList>
    </citation>
    <scope>NUCLEOTIDE SEQUENCE [LARGE SCALE GENOMIC DNA]</scope>
    <source>
        <strain evidence="2">HO1-1</strain>
    </source>
</reference>
<dbReference type="EMBL" id="CP029287">
    <property type="protein sequence ID" value="AWR98387.1"/>
    <property type="molecule type" value="Genomic_DNA"/>
</dbReference>
<dbReference type="RefSeq" id="WP_110368648.1">
    <property type="nucleotide sequence ID" value="NZ_CP029287.2"/>
</dbReference>
<name>A0A2U9IR01_9CREN</name>
<dbReference type="OrthoDB" id="34679at2157"/>
<sequence>MRQNRGLTSAIAILMLIIVVLVIAIPLITFFTNNQQAGSTKLALVNNYVYLKNLQVKQVEYGHPAIYYSNSSIEFFYTNGTFVPQSNLTITRILYFQGGVWLNLTYNYPIIVGAYKNLTLPSYVQGKPIIIVTSLGNVFFLTPKSSIGPYSTSARGGLIISAQISEVNQPIGVATNVTTNIDGIYRNYTTPVAFPNQSGTFIVKVPKYVFYERPNGSIVTGVFYNWIAGGQVKLNATTSSAVEVTLEGGSTSLTANYTPLTKYINLEIKVNAKNINKTKVSVDGQTYCVYNTKNISVPAGYVNVTIETLQYNYTGNEGKGIIYHYSYSSTNLSSAFTSPSFITFVNPASNGSILNIYYVNDYNFVEINTLYDYSNYYPNNVTDIYNLTNIIGIEKVGPIKSPSGLYLELNGSLYNYNTTFWIRNGTYEIGGIGSVYFGSYQVVYKSNQSQGLEYSAISWDPFKFVNGTQMLSQVITINYPSDITVYYEWDVGYNQL</sequence>
<dbReference type="KEGG" id="mhk:DFR87_00190"/>
<proteinExistence type="predicted"/>
<organism evidence="2 3">
    <name type="scientific">Metallosphaera hakonensis JCM 8857 = DSM 7519</name>
    <dbReference type="NCBI Taxonomy" id="1293036"/>
    <lineage>
        <taxon>Archaea</taxon>
        <taxon>Thermoproteota</taxon>
        <taxon>Thermoprotei</taxon>
        <taxon>Sulfolobales</taxon>
        <taxon>Sulfolobaceae</taxon>
        <taxon>Metallosphaera</taxon>
    </lineage>
</organism>
<dbReference type="Proteomes" id="UP000247586">
    <property type="component" value="Chromosome"/>
</dbReference>
<evidence type="ECO:0000256" key="1">
    <source>
        <dbReference type="SAM" id="Phobius"/>
    </source>
</evidence>
<keyword evidence="1" id="KW-1133">Transmembrane helix</keyword>
<evidence type="ECO:0000313" key="2">
    <source>
        <dbReference type="EMBL" id="AWR98387.1"/>
    </source>
</evidence>
<dbReference type="GeneID" id="36833714"/>
<protein>
    <submittedName>
        <fullName evidence="2">Uncharacterized protein</fullName>
    </submittedName>
</protein>
<accession>A0A2U9IR01</accession>
<dbReference type="STRING" id="1293036.GCA_001315825_02227"/>
<keyword evidence="1" id="KW-0472">Membrane</keyword>
<dbReference type="AlphaFoldDB" id="A0A2U9IR01"/>
<feature type="transmembrane region" description="Helical" evidence="1">
    <location>
        <begin position="7"/>
        <end position="31"/>
    </location>
</feature>
<keyword evidence="1" id="KW-0812">Transmembrane</keyword>
<evidence type="ECO:0000313" key="3">
    <source>
        <dbReference type="Proteomes" id="UP000247586"/>
    </source>
</evidence>
<keyword evidence="3" id="KW-1185">Reference proteome</keyword>
<gene>
    <name evidence="2" type="ORF">DFR87_00190</name>
</gene>